<dbReference type="Gene3D" id="3.40.190.10">
    <property type="entry name" value="Periplasmic binding protein-like II"/>
    <property type="match status" value="1"/>
</dbReference>
<proteinExistence type="inferred from homology"/>
<dbReference type="GO" id="GO:1904680">
    <property type="term" value="F:peptide transmembrane transporter activity"/>
    <property type="evidence" value="ECO:0007669"/>
    <property type="project" value="TreeGrafter"/>
</dbReference>
<comment type="similarity">
    <text evidence="1">Belongs to the bacterial solute-binding protein 5 family.</text>
</comment>
<dbReference type="Pfam" id="PF00496">
    <property type="entry name" value="SBP_bac_5"/>
    <property type="match status" value="1"/>
</dbReference>
<dbReference type="GO" id="GO:0042597">
    <property type="term" value="C:periplasmic space"/>
    <property type="evidence" value="ECO:0007669"/>
    <property type="project" value="UniProtKB-ARBA"/>
</dbReference>
<evidence type="ECO:0000259" key="5">
    <source>
        <dbReference type="Pfam" id="PF00496"/>
    </source>
</evidence>
<feature type="compositionally biased region" description="Polar residues" evidence="4">
    <location>
        <begin position="70"/>
        <end position="84"/>
    </location>
</feature>
<evidence type="ECO:0000313" key="7">
    <source>
        <dbReference type="Proteomes" id="UP000607645"/>
    </source>
</evidence>
<sequence>MCFRFCASDSCVDSLRPPAGAIQERSSTMKKRTLTLLLAVACALSLALGGCTAGKPTDPTPGASAPGTADGTSSPAPTGSQSAEIDQTREIVFAASRDQCPGEQDAYYASMSLGVWEPLLTKDASGKPAPALATAWEHNEDSTVWTFHLREGVTFSNGTPFNADIVLANFDRMKKGPFESSFYGMNIESIYPGLLSYEKTDDYTVVLTFEAGLPLQDYTMVNYGSAIFEPSCFAEDGNFAGFPIGTGPYTVTENVLGQYCVIERSDSYWGTPGIAKTFRFKVIPDAETRYTALRAGEVQGLCDLGAISPSQAAEIEGDSAYTVSVGDSGITHFLNVNGAAFPFNDVRMRQGLSLLIDRQTIIDSFYNGYGLAAGGFLSYTSPFFSEQSVQHDAEKGMDLIREVVGDQPVELTFLLPGVDAKRYPYQEEAEYIQALLENIEGTDIKVNIQMMDWGPCKDEMKAGNYNLCLKIQGLPSANPFSLFKGFMRTGGGTNVSYGLGYSNEHVDALIDEAAASLDVNRLIEIYTELQEISAADFPNIPVLYSREVVACSSDITGYQATVYGLTGFTQVCWAK</sequence>
<dbReference type="PANTHER" id="PTHR30290:SF9">
    <property type="entry name" value="OLIGOPEPTIDE-BINDING PROTEIN APPA"/>
    <property type="match status" value="1"/>
</dbReference>
<name>A0A8J6JMF9_9FIRM</name>
<dbReference type="InterPro" id="IPR039424">
    <property type="entry name" value="SBP_5"/>
</dbReference>
<evidence type="ECO:0000256" key="2">
    <source>
        <dbReference type="ARBA" id="ARBA00022448"/>
    </source>
</evidence>
<dbReference type="EMBL" id="JACOPQ010000011">
    <property type="protein sequence ID" value="MBC5737982.1"/>
    <property type="molecule type" value="Genomic_DNA"/>
</dbReference>
<evidence type="ECO:0000313" key="6">
    <source>
        <dbReference type="EMBL" id="MBC5737982.1"/>
    </source>
</evidence>
<dbReference type="AlphaFoldDB" id="A0A8J6JMF9"/>
<dbReference type="Proteomes" id="UP000607645">
    <property type="component" value="Unassembled WGS sequence"/>
</dbReference>
<dbReference type="PANTHER" id="PTHR30290">
    <property type="entry name" value="PERIPLASMIC BINDING COMPONENT OF ABC TRANSPORTER"/>
    <property type="match status" value="1"/>
</dbReference>
<evidence type="ECO:0000256" key="4">
    <source>
        <dbReference type="SAM" id="MobiDB-lite"/>
    </source>
</evidence>
<dbReference type="CDD" id="cd00995">
    <property type="entry name" value="PBP2_NikA_DppA_OppA_like"/>
    <property type="match status" value="1"/>
</dbReference>
<dbReference type="GO" id="GO:0043190">
    <property type="term" value="C:ATP-binding cassette (ABC) transporter complex"/>
    <property type="evidence" value="ECO:0007669"/>
    <property type="project" value="InterPro"/>
</dbReference>
<dbReference type="InterPro" id="IPR000914">
    <property type="entry name" value="SBP_5_dom"/>
</dbReference>
<dbReference type="SUPFAM" id="SSF53850">
    <property type="entry name" value="Periplasmic binding protein-like II"/>
    <property type="match status" value="1"/>
</dbReference>
<keyword evidence="3" id="KW-0732">Signal</keyword>
<reference evidence="6" key="1">
    <citation type="submission" date="2020-08" db="EMBL/GenBank/DDBJ databases">
        <title>Genome public.</title>
        <authorList>
            <person name="Liu C."/>
            <person name="Sun Q."/>
        </authorList>
    </citation>
    <scope>NUCLEOTIDE SEQUENCE</scope>
    <source>
        <strain evidence="6">NSJ-52</strain>
    </source>
</reference>
<protein>
    <submittedName>
        <fullName evidence="6">ABC transporter substrate-binding protein</fullName>
    </submittedName>
</protein>
<feature type="domain" description="Solute-binding protein family 5" evidence="5">
    <location>
        <begin position="127"/>
        <end position="492"/>
    </location>
</feature>
<accession>A0A8J6JMF9</accession>
<feature type="region of interest" description="Disordered" evidence="4">
    <location>
        <begin position="57"/>
        <end position="84"/>
    </location>
</feature>
<keyword evidence="7" id="KW-1185">Reference proteome</keyword>
<keyword evidence="2" id="KW-0813">Transport</keyword>
<dbReference type="GO" id="GO:0015833">
    <property type="term" value="P:peptide transport"/>
    <property type="evidence" value="ECO:0007669"/>
    <property type="project" value="TreeGrafter"/>
</dbReference>
<dbReference type="Gene3D" id="3.10.105.10">
    <property type="entry name" value="Dipeptide-binding Protein, Domain 3"/>
    <property type="match status" value="1"/>
</dbReference>
<gene>
    <name evidence="6" type="ORF">H8S62_13300</name>
</gene>
<organism evidence="6 7">
    <name type="scientific">Lawsonibacter faecis</name>
    <dbReference type="NCBI Taxonomy" id="2763052"/>
    <lineage>
        <taxon>Bacteria</taxon>
        <taxon>Bacillati</taxon>
        <taxon>Bacillota</taxon>
        <taxon>Clostridia</taxon>
        <taxon>Eubacteriales</taxon>
        <taxon>Oscillospiraceae</taxon>
        <taxon>Lawsonibacter</taxon>
    </lineage>
</organism>
<dbReference type="PIRSF" id="PIRSF002741">
    <property type="entry name" value="MppA"/>
    <property type="match status" value="1"/>
</dbReference>
<evidence type="ECO:0000256" key="3">
    <source>
        <dbReference type="ARBA" id="ARBA00022729"/>
    </source>
</evidence>
<comment type="caution">
    <text evidence="6">The sequence shown here is derived from an EMBL/GenBank/DDBJ whole genome shotgun (WGS) entry which is preliminary data.</text>
</comment>
<evidence type="ECO:0000256" key="1">
    <source>
        <dbReference type="ARBA" id="ARBA00005695"/>
    </source>
</evidence>
<dbReference type="InterPro" id="IPR030678">
    <property type="entry name" value="Peptide/Ni-bd"/>
</dbReference>